<dbReference type="OrthoDB" id="4332189at2"/>
<evidence type="ECO:0000313" key="2">
    <source>
        <dbReference type="EMBL" id="MTE22590.1"/>
    </source>
</evidence>
<feature type="chain" id="PRO_5026270499" description="40-residue YVTN family beta-propeller repeat-containing protein" evidence="1">
    <location>
        <begin position="30"/>
        <end position="359"/>
    </location>
</feature>
<dbReference type="AlphaFoldDB" id="A0A6G2BK15"/>
<sequence length="359" mass="37846">MRIRRVAHRTTTVAVALAAALGLATPAAADTTATLPTTSFGDIAVDDTHRKVFVTDPDDGSIIVTDFEGSVLAEIPNQPGARGMTLTSDDSTLYVALQDSDGIAVIDTATHSIREHYHTGSGTGPARVALTAGKLWFSYGDDGWGDIGSIDLPVADADHPAVTRGLAGDFRWYYPPLLEVSPNAPGTLVAGEPSLSITTVGVYDVAGGTPVEKAWAQDLGEDGSGNLQDMALSADGTETILASGAPYHHHAYKVADLSPTTIYNTDTYPNSVAVAPDGTIAAGTSSAYEPDIWLFEPGVSEPYRTIDFPTVPAPYNSYHTPELVDGGLAWSEDQSRLFAVVEVAYSKPLELRVLNNPET</sequence>
<organism evidence="2 3">
    <name type="scientific">Streptomyces taklimakanensis</name>
    <dbReference type="NCBI Taxonomy" id="2569853"/>
    <lineage>
        <taxon>Bacteria</taxon>
        <taxon>Bacillati</taxon>
        <taxon>Actinomycetota</taxon>
        <taxon>Actinomycetes</taxon>
        <taxon>Kitasatosporales</taxon>
        <taxon>Streptomycetaceae</taxon>
        <taxon>Streptomyces</taxon>
    </lineage>
</organism>
<feature type="signal peptide" evidence="1">
    <location>
        <begin position="1"/>
        <end position="29"/>
    </location>
</feature>
<keyword evidence="1" id="KW-0732">Signal</keyword>
<protein>
    <recommendedName>
        <fullName evidence="4">40-residue YVTN family beta-propeller repeat-containing protein</fullName>
    </recommendedName>
</protein>
<dbReference type="PANTHER" id="PTHR47197">
    <property type="entry name" value="PROTEIN NIRF"/>
    <property type="match status" value="1"/>
</dbReference>
<comment type="caution">
    <text evidence="2">The sequence shown here is derived from an EMBL/GenBank/DDBJ whole genome shotgun (WGS) entry which is preliminary data.</text>
</comment>
<dbReference type="InterPro" id="IPR011044">
    <property type="entry name" value="Quino_amine_DH_bsu"/>
</dbReference>
<dbReference type="Proteomes" id="UP000473014">
    <property type="component" value="Unassembled WGS sequence"/>
</dbReference>
<keyword evidence="3" id="KW-1185">Reference proteome</keyword>
<dbReference type="InterPro" id="IPR015943">
    <property type="entry name" value="WD40/YVTN_repeat-like_dom_sf"/>
</dbReference>
<evidence type="ECO:0000256" key="1">
    <source>
        <dbReference type="SAM" id="SignalP"/>
    </source>
</evidence>
<gene>
    <name evidence="2" type="ORF">F0L17_26545</name>
</gene>
<dbReference type="EMBL" id="WIXO01000002">
    <property type="protein sequence ID" value="MTE22590.1"/>
    <property type="molecule type" value="Genomic_DNA"/>
</dbReference>
<dbReference type="Gene3D" id="2.130.10.10">
    <property type="entry name" value="YVTN repeat-like/Quinoprotein amine dehydrogenase"/>
    <property type="match status" value="1"/>
</dbReference>
<name>A0A6G2BK15_9ACTN</name>
<dbReference type="SUPFAM" id="SSF50969">
    <property type="entry name" value="YVTN repeat-like/Quinoprotein amine dehydrogenase"/>
    <property type="match status" value="1"/>
</dbReference>
<dbReference type="PANTHER" id="PTHR47197:SF3">
    <property type="entry name" value="DIHYDRO-HEME D1 DEHYDROGENASE"/>
    <property type="match status" value="1"/>
</dbReference>
<dbReference type="RefSeq" id="WP_155074295.1">
    <property type="nucleotide sequence ID" value="NZ_WIXO01000002.1"/>
</dbReference>
<accession>A0A6G2BK15</accession>
<evidence type="ECO:0000313" key="3">
    <source>
        <dbReference type="Proteomes" id="UP000473014"/>
    </source>
</evidence>
<reference evidence="2 3" key="1">
    <citation type="submission" date="2019-11" db="EMBL/GenBank/DDBJ databases">
        <authorList>
            <person name="Yuan L."/>
        </authorList>
    </citation>
    <scope>NUCLEOTIDE SEQUENCE [LARGE SCALE GENOMIC DNA]</scope>
    <source>
        <strain evidence="2 3">TRM43335</strain>
    </source>
</reference>
<proteinExistence type="predicted"/>
<dbReference type="InterPro" id="IPR051200">
    <property type="entry name" value="Host-pathogen_enzymatic-act"/>
</dbReference>
<evidence type="ECO:0008006" key="4">
    <source>
        <dbReference type="Google" id="ProtNLM"/>
    </source>
</evidence>